<dbReference type="GO" id="GO:0016887">
    <property type="term" value="F:ATP hydrolysis activity"/>
    <property type="evidence" value="ECO:0007669"/>
    <property type="project" value="InterPro"/>
</dbReference>
<evidence type="ECO:0000313" key="10">
    <source>
        <dbReference type="EMBL" id="ARJ69217.1"/>
    </source>
</evidence>
<dbReference type="SUPFAM" id="SSF52540">
    <property type="entry name" value="P-loop containing nucleoside triphosphate hydrolases"/>
    <property type="match status" value="1"/>
</dbReference>
<dbReference type="Proteomes" id="UP000193017">
    <property type="component" value="Chromosome"/>
</dbReference>
<dbReference type="PROSITE" id="PS50893">
    <property type="entry name" value="ABC_TRANSPORTER_2"/>
    <property type="match status" value="1"/>
</dbReference>
<evidence type="ECO:0000256" key="2">
    <source>
        <dbReference type="ARBA" id="ARBA00005417"/>
    </source>
</evidence>
<dbReference type="InterPro" id="IPR013563">
    <property type="entry name" value="Oligopep_ABC_C"/>
</dbReference>
<evidence type="ECO:0000256" key="3">
    <source>
        <dbReference type="ARBA" id="ARBA00022448"/>
    </source>
</evidence>
<keyword evidence="6 10" id="KW-0067">ATP-binding</keyword>
<keyword evidence="4" id="KW-1003">Cell membrane</keyword>
<keyword evidence="5" id="KW-0547">Nucleotide-binding</keyword>
<keyword evidence="3" id="KW-0813">Transport</keyword>
<keyword evidence="11" id="KW-1185">Reference proteome</keyword>
<dbReference type="GO" id="GO:0005524">
    <property type="term" value="F:ATP binding"/>
    <property type="evidence" value="ECO:0007669"/>
    <property type="project" value="UniProtKB-KW"/>
</dbReference>
<feature type="domain" description="ABC transporter" evidence="9">
    <location>
        <begin position="6"/>
        <end position="255"/>
    </location>
</feature>
<dbReference type="AlphaFoldDB" id="A0A1W6CWH4"/>
<dbReference type="PANTHER" id="PTHR43297:SF2">
    <property type="entry name" value="DIPEPTIDE TRANSPORT ATP-BINDING PROTEIN DPPD"/>
    <property type="match status" value="1"/>
</dbReference>
<dbReference type="Pfam" id="PF00005">
    <property type="entry name" value="ABC_tran"/>
    <property type="match status" value="1"/>
</dbReference>
<gene>
    <name evidence="10" type="ORF">B0A89_05850</name>
</gene>
<evidence type="ECO:0000259" key="9">
    <source>
        <dbReference type="PROSITE" id="PS50893"/>
    </source>
</evidence>
<sequence length="299" mass="33111">MTEPLLSVRDLRVAFPSRQGLFEAVRGVSFDLGRERLGVVGESGSGKSMTGRAILGLVRPPGRVSAQRMTLNGENILNLPERQMRRIRGRRISMVMQDPKFSLNPVMRVGDQIVEAYRQQTGAGRAAGRARAMEMLAAVRIRDPERVYGAYPHEVSGGMGQRIMIAMMLASNPEVLIADEPTSALDVSVRTEVLRIMDDLVKDRGMGLIFVSHDLNLVAQFCDRVLIMYAGRVVESLAARDLHNARHPYTRGLLDSLPRLDAPVDRLSVLERRAEWRDDPLEPALTGGSMQDAFPGGIR</sequence>
<dbReference type="InterPro" id="IPR050388">
    <property type="entry name" value="ABC_Ni/Peptide_Import"/>
</dbReference>
<proteinExistence type="inferred from homology"/>
<dbReference type="SMART" id="SM00382">
    <property type="entry name" value="AAA"/>
    <property type="match status" value="1"/>
</dbReference>
<dbReference type="Pfam" id="PF08352">
    <property type="entry name" value="oligo_HPY"/>
    <property type="match status" value="1"/>
</dbReference>
<dbReference type="PANTHER" id="PTHR43297">
    <property type="entry name" value="OLIGOPEPTIDE TRANSPORT ATP-BINDING PROTEIN APPD"/>
    <property type="match status" value="1"/>
</dbReference>
<dbReference type="KEGG" id="pcon:B0A89_05850"/>
<dbReference type="InterPro" id="IPR003593">
    <property type="entry name" value="AAA+_ATPase"/>
</dbReference>
<evidence type="ECO:0000256" key="7">
    <source>
        <dbReference type="ARBA" id="ARBA00023136"/>
    </source>
</evidence>
<reference evidence="10 11" key="1">
    <citation type="submission" date="2017-03" db="EMBL/GenBank/DDBJ databases">
        <title>Genome sequence of Paracoccus contaminans isolated from a water microcosm.</title>
        <authorList>
            <person name="Aurass P."/>
            <person name="Karste S."/>
            <person name="Trost E."/>
            <person name="Glaeser S.P."/>
            <person name="Kaempfer P."/>
            <person name="Flieger A."/>
        </authorList>
    </citation>
    <scope>NUCLEOTIDE SEQUENCE [LARGE SCALE GENOMIC DNA]</scope>
    <source>
        <strain evidence="11">RKI 16-01929T\LMG 29738T\CCM 8701T\CIP 111112T</strain>
    </source>
</reference>
<evidence type="ECO:0000256" key="4">
    <source>
        <dbReference type="ARBA" id="ARBA00022475"/>
    </source>
</evidence>
<name>A0A1W6CWH4_9RHOB</name>
<dbReference type="GO" id="GO:0005886">
    <property type="term" value="C:plasma membrane"/>
    <property type="evidence" value="ECO:0007669"/>
    <property type="project" value="UniProtKB-SubCell"/>
</dbReference>
<comment type="similarity">
    <text evidence="2">Belongs to the ABC transporter superfamily.</text>
</comment>
<protein>
    <submittedName>
        <fullName evidence="10">Peptide ABC transporter ATP-binding protein</fullName>
    </submittedName>
</protein>
<dbReference type="EMBL" id="CP020612">
    <property type="protein sequence ID" value="ARJ69217.1"/>
    <property type="molecule type" value="Genomic_DNA"/>
</dbReference>
<dbReference type="InterPro" id="IPR027417">
    <property type="entry name" value="P-loop_NTPase"/>
</dbReference>
<evidence type="ECO:0000256" key="8">
    <source>
        <dbReference type="SAM" id="MobiDB-lite"/>
    </source>
</evidence>
<dbReference type="InterPro" id="IPR003439">
    <property type="entry name" value="ABC_transporter-like_ATP-bd"/>
</dbReference>
<organism evidence="10 11">
    <name type="scientific">Paracoccus contaminans</name>
    <dbReference type="NCBI Taxonomy" id="1945662"/>
    <lineage>
        <taxon>Bacteria</taxon>
        <taxon>Pseudomonadati</taxon>
        <taxon>Pseudomonadota</taxon>
        <taxon>Alphaproteobacteria</taxon>
        <taxon>Rhodobacterales</taxon>
        <taxon>Paracoccaceae</taxon>
        <taxon>Paracoccus</taxon>
    </lineage>
</organism>
<dbReference type="RefSeq" id="WP_085377333.1">
    <property type="nucleotide sequence ID" value="NZ_CP020612.1"/>
</dbReference>
<evidence type="ECO:0000256" key="1">
    <source>
        <dbReference type="ARBA" id="ARBA00004417"/>
    </source>
</evidence>
<accession>A0A1W6CWH4</accession>
<evidence type="ECO:0000313" key="11">
    <source>
        <dbReference type="Proteomes" id="UP000193017"/>
    </source>
</evidence>
<dbReference type="GO" id="GO:0015833">
    <property type="term" value="P:peptide transport"/>
    <property type="evidence" value="ECO:0007669"/>
    <property type="project" value="InterPro"/>
</dbReference>
<dbReference type="Gene3D" id="3.40.50.300">
    <property type="entry name" value="P-loop containing nucleotide triphosphate hydrolases"/>
    <property type="match status" value="1"/>
</dbReference>
<dbReference type="STRING" id="1945662.B0A89_05850"/>
<dbReference type="CDD" id="cd03257">
    <property type="entry name" value="ABC_NikE_OppD_transporters"/>
    <property type="match status" value="1"/>
</dbReference>
<dbReference type="GO" id="GO:0055085">
    <property type="term" value="P:transmembrane transport"/>
    <property type="evidence" value="ECO:0007669"/>
    <property type="project" value="UniProtKB-ARBA"/>
</dbReference>
<feature type="region of interest" description="Disordered" evidence="8">
    <location>
        <begin position="280"/>
        <end position="299"/>
    </location>
</feature>
<comment type="subcellular location">
    <subcellularLocation>
        <location evidence="1">Cell inner membrane</location>
        <topology evidence="1">Peripheral membrane protein</topology>
    </subcellularLocation>
</comment>
<keyword evidence="7" id="KW-0472">Membrane</keyword>
<dbReference type="OrthoDB" id="9802264at2"/>
<evidence type="ECO:0000256" key="6">
    <source>
        <dbReference type="ARBA" id="ARBA00022840"/>
    </source>
</evidence>
<dbReference type="FunFam" id="3.40.50.300:FF:000016">
    <property type="entry name" value="Oligopeptide ABC transporter ATP-binding component"/>
    <property type="match status" value="1"/>
</dbReference>
<evidence type="ECO:0000256" key="5">
    <source>
        <dbReference type="ARBA" id="ARBA00022741"/>
    </source>
</evidence>